<proteinExistence type="predicted"/>
<dbReference type="GO" id="GO:0004842">
    <property type="term" value="F:ubiquitin-protein transferase activity"/>
    <property type="evidence" value="ECO:0007669"/>
    <property type="project" value="InterPro"/>
</dbReference>
<dbReference type="PANTHER" id="PTHR12603:SF0">
    <property type="entry name" value="CCR4-NOT TRANSCRIPTION COMPLEX SUBUNIT 4"/>
    <property type="match status" value="1"/>
</dbReference>
<evidence type="ECO:0000313" key="5">
    <source>
        <dbReference type="Proteomes" id="UP001417504"/>
    </source>
</evidence>
<name>A0AAP0HKS5_9MAGN</name>
<sequence>MDSNSIANASVPAFKESKEFVKKKRGNNRVAKLKQCKMDARREQWLSQAKKKGSKGESNGIGGCVSLSNGICGRENQLVGSREVRSRGDEKEGGLGVHAADSESHVDNSLVGGVSGNQEPRKSRSQSSSSNSSSSSSTSTSSSSWCCSRSASEDEEEEEDGDDDDGCVDDWEAVADALTADDKQHHPNSEPLVEMDPALVDAAPSELVNKEAELGASEMEHCGQVKGRVENNRAWRLDDAFRPQCLPTLSKQYSFPLNSERYCGHGAVTWACNGIISQPSPCPICCEDLDPTDYSFLPCLCGFRLCLFCYKRILEADGRCPGCRKQYDPQNVEMDANGGPPQYRLARSCSMSTRF</sequence>
<feature type="domain" description="RING-type" evidence="3">
    <location>
        <begin position="282"/>
        <end position="324"/>
    </location>
</feature>
<organism evidence="4 5">
    <name type="scientific">Stephania japonica</name>
    <dbReference type="NCBI Taxonomy" id="461633"/>
    <lineage>
        <taxon>Eukaryota</taxon>
        <taxon>Viridiplantae</taxon>
        <taxon>Streptophyta</taxon>
        <taxon>Embryophyta</taxon>
        <taxon>Tracheophyta</taxon>
        <taxon>Spermatophyta</taxon>
        <taxon>Magnoliopsida</taxon>
        <taxon>Ranunculales</taxon>
        <taxon>Menispermaceae</taxon>
        <taxon>Menispermoideae</taxon>
        <taxon>Cissampelideae</taxon>
        <taxon>Stephania</taxon>
    </lineage>
</organism>
<gene>
    <name evidence="4" type="ORF">Sjap_023731</name>
</gene>
<dbReference type="GO" id="GO:0016567">
    <property type="term" value="P:protein ubiquitination"/>
    <property type="evidence" value="ECO:0007669"/>
    <property type="project" value="TreeGrafter"/>
</dbReference>
<dbReference type="Proteomes" id="UP001417504">
    <property type="component" value="Unassembled WGS sequence"/>
</dbReference>
<dbReference type="PROSITE" id="PS50089">
    <property type="entry name" value="ZF_RING_2"/>
    <property type="match status" value="1"/>
</dbReference>
<dbReference type="InterPro" id="IPR013083">
    <property type="entry name" value="Znf_RING/FYVE/PHD"/>
</dbReference>
<comment type="caution">
    <text evidence="4">The sequence shown here is derived from an EMBL/GenBank/DDBJ whole genome shotgun (WGS) entry which is preliminary data.</text>
</comment>
<keyword evidence="1" id="KW-0862">Zinc</keyword>
<dbReference type="InterPro" id="IPR039515">
    <property type="entry name" value="NOT4_mRING-HC-C4C4"/>
</dbReference>
<feature type="compositionally biased region" description="Low complexity" evidence="2">
    <location>
        <begin position="125"/>
        <end position="150"/>
    </location>
</feature>
<dbReference type="AlphaFoldDB" id="A0AAP0HKS5"/>
<dbReference type="CDD" id="cd16618">
    <property type="entry name" value="mRING-HC-C4C4_CNOT4"/>
    <property type="match status" value="1"/>
</dbReference>
<evidence type="ECO:0000256" key="1">
    <source>
        <dbReference type="PROSITE-ProRule" id="PRU00175"/>
    </source>
</evidence>
<reference evidence="4 5" key="1">
    <citation type="submission" date="2024-01" db="EMBL/GenBank/DDBJ databases">
        <title>Genome assemblies of Stephania.</title>
        <authorList>
            <person name="Yang L."/>
        </authorList>
    </citation>
    <scope>NUCLEOTIDE SEQUENCE [LARGE SCALE GENOMIC DNA]</scope>
    <source>
        <strain evidence="4">QJT</strain>
        <tissue evidence="4">Leaf</tissue>
    </source>
</reference>
<dbReference type="GO" id="GO:0030014">
    <property type="term" value="C:CCR4-NOT complex"/>
    <property type="evidence" value="ECO:0007669"/>
    <property type="project" value="InterPro"/>
</dbReference>
<evidence type="ECO:0000313" key="4">
    <source>
        <dbReference type="EMBL" id="KAK9090554.1"/>
    </source>
</evidence>
<dbReference type="SUPFAM" id="SSF57850">
    <property type="entry name" value="RING/U-box"/>
    <property type="match status" value="1"/>
</dbReference>
<keyword evidence="1" id="KW-0479">Metal-binding</keyword>
<keyword evidence="5" id="KW-1185">Reference proteome</keyword>
<dbReference type="EMBL" id="JBBNAE010000010">
    <property type="protein sequence ID" value="KAK9090554.1"/>
    <property type="molecule type" value="Genomic_DNA"/>
</dbReference>
<protein>
    <recommendedName>
        <fullName evidence="3">RING-type domain-containing protein</fullName>
    </recommendedName>
</protein>
<dbReference type="GO" id="GO:0008270">
    <property type="term" value="F:zinc ion binding"/>
    <property type="evidence" value="ECO:0007669"/>
    <property type="project" value="UniProtKB-KW"/>
</dbReference>
<dbReference type="InterPro" id="IPR039780">
    <property type="entry name" value="Mot2"/>
</dbReference>
<dbReference type="InterPro" id="IPR001841">
    <property type="entry name" value="Znf_RING"/>
</dbReference>
<accession>A0AAP0HKS5</accession>
<feature type="compositionally biased region" description="Acidic residues" evidence="2">
    <location>
        <begin position="153"/>
        <end position="168"/>
    </location>
</feature>
<evidence type="ECO:0000256" key="2">
    <source>
        <dbReference type="SAM" id="MobiDB-lite"/>
    </source>
</evidence>
<evidence type="ECO:0000259" key="3">
    <source>
        <dbReference type="PROSITE" id="PS50089"/>
    </source>
</evidence>
<dbReference type="FunFam" id="3.30.40.10:FF:000383">
    <property type="entry name" value="RING/U-box superfamily protein"/>
    <property type="match status" value="1"/>
</dbReference>
<dbReference type="Pfam" id="PF14570">
    <property type="entry name" value="zf-RING_4"/>
    <property type="match status" value="1"/>
</dbReference>
<dbReference type="PANTHER" id="PTHR12603">
    <property type="entry name" value="CCR4-NOT TRANSCRIPTION COMPLEX RELATED"/>
    <property type="match status" value="1"/>
</dbReference>
<keyword evidence="1" id="KW-0863">Zinc-finger</keyword>
<dbReference type="Gene3D" id="3.30.40.10">
    <property type="entry name" value="Zinc/RING finger domain, C3HC4 (zinc finger)"/>
    <property type="match status" value="1"/>
</dbReference>
<feature type="region of interest" description="Disordered" evidence="2">
    <location>
        <begin position="38"/>
        <end position="168"/>
    </location>
</feature>
<feature type="compositionally biased region" description="Basic and acidic residues" evidence="2">
    <location>
        <begin position="82"/>
        <end position="93"/>
    </location>
</feature>